<dbReference type="RefSeq" id="WP_246637757.1">
    <property type="nucleotide sequence ID" value="NZ_CP078143.1"/>
</dbReference>
<evidence type="ECO:0000313" key="2">
    <source>
        <dbReference type="Proteomes" id="UP001596107"/>
    </source>
</evidence>
<dbReference type="Proteomes" id="UP001596107">
    <property type="component" value="Unassembled WGS sequence"/>
</dbReference>
<sequence>MSENVSLEVVQLELLLSLCDVIAQGFETALLSVLDQVDGQILFNRRLEGDPQFQRVAAVMVGPDADVALVFLDRSGTTMQVENVGESTRTIAREAVKARCRAIGASG</sequence>
<reference evidence="2" key="1">
    <citation type="journal article" date="2019" name="Int. J. Syst. Evol. Microbiol.">
        <title>The Global Catalogue of Microorganisms (GCM) 10K type strain sequencing project: providing services to taxonomists for standard genome sequencing and annotation.</title>
        <authorList>
            <consortium name="The Broad Institute Genomics Platform"/>
            <consortium name="The Broad Institute Genome Sequencing Center for Infectious Disease"/>
            <person name="Wu L."/>
            <person name="Ma J."/>
        </authorList>
    </citation>
    <scope>NUCLEOTIDE SEQUENCE [LARGE SCALE GENOMIC DNA]</scope>
    <source>
        <strain evidence="2">JCM 3366</strain>
    </source>
</reference>
<keyword evidence="2" id="KW-1185">Reference proteome</keyword>
<dbReference type="EMBL" id="JBHSNB010000001">
    <property type="protein sequence ID" value="MFC5584605.1"/>
    <property type="molecule type" value="Genomic_DNA"/>
</dbReference>
<evidence type="ECO:0000313" key="1">
    <source>
        <dbReference type="EMBL" id="MFC5584605.1"/>
    </source>
</evidence>
<gene>
    <name evidence="1" type="ORF">ACFPOD_05750</name>
</gene>
<comment type="caution">
    <text evidence="1">The sequence shown here is derived from an EMBL/GenBank/DDBJ whole genome shotgun (WGS) entry which is preliminary data.</text>
</comment>
<protein>
    <submittedName>
        <fullName evidence="1">Uncharacterized protein</fullName>
    </submittedName>
</protein>
<name>A0ABW0T5G3_9HYPH</name>
<accession>A0ABW0T5G3</accession>
<organism evidence="1 2">
    <name type="scientific">Nitratireductor kimnyeongensis</name>
    <dbReference type="NCBI Taxonomy" id="430679"/>
    <lineage>
        <taxon>Bacteria</taxon>
        <taxon>Pseudomonadati</taxon>
        <taxon>Pseudomonadota</taxon>
        <taxon>Alphaproteobacteria</taxon>
        <taxon>Hyphomicrobiales</taxon>
        <taxon>Phyllobacteriaceae</taxon>
        <taxon>Nitratireductor</taxon>
    </lineage>
</organism>
<proteinExistence type="predicted"/>